<dbReference type="Gene3D" id="2.130.10.10">
    <property type="entry name" value="YVTN repeat-like/Quinoprotein amine dehydrogenase"/>
    <property type="match status" value="1"/>
</dbReference>
<evidence type="ECO:0000313" key="3">
    <source>
        <dbReference type="Proteomes" id="UP000590740"/>
    </source>
</evidence>
<organism evidence="2 3">
    <name type="scientific">Prosthecobacter vanneervenii</name>
    <dbReference type="NCBI Taxonomy" id="48466"/>
    <lineage>
        <taxon>Bacteria</taxon>
        <taxon>Pseudomonadati</taxon>
        <taxon>Verrucomicrobiota</taxon>
        <taxon>Verrucomicrobiia</taxon>
        <taxon>Verrucomicrobiales</taxon>
        <taxon>Verrucomicrobiaceae</taxon>
        <taxon>Prosthecobacter</taxon>
    </lineage>
</organism>
<sequence length="391" mass="43398">MPTLRIAITFLLTCFLAYGEDADPVAAWSKDVVIKPVSVVEGRHTTHSYYLTNPESPDGRHVLLFTSTDPKGQVGEVRMIERATGKETVLADNIHTEDAHRVACQQWLSGGKRVAYHEVIDKKWRVVVVDVATLARTIVAEDHQVGFGRPEGDLLPMYGCHWNPGPYRDLEVWDAATGKTTTYAKISEVESKYGDWLQKEFAGKPCSVFFPVLSPDLKKAFFKVAAGNGGDNYMSSGASHRQGTVVYDTEKSACVWQRNQWGHPAWTPDSKHIFEVGNISFDISDNPARYTRLKDVPNLSGTHPSVSPDGTLMVTDGMSRNAGGKGDEWGVMVADMCGGKWVLLHSFAQNGGAKSWRRNHPHPIFSADSRRIYYNVSDGPFTRLMVAERPQ</sequence>
<accession>A0A7W7YD32</accession>
<evidence type="ECO:0000313" key="2">
    <source>
        <dbReference type="EMBL" id="MBB5033925.1"/>
    </source>
</evidence>
<proteinExistence type="predicted"/>
<dbReference type="InterPro" id="IPR015943">
    <property type="entry name" value="WD40/YVTN_repeat-like_dom_sf"/>
</dbReference>
<keyword evidence="3" id="KW-1185">Reference proteome</keyword>
<feature type="chain" id="PRO_5031482884" evidence="1">
    <location>
        <begin position="20"/>
        <end position="391"/>
    </location>
</feature>
<dbReference type="Proteomes" id="UP000590740">
    <property type="component" value="Unassembled WGS sequence"/>
</dbReference>
<dbReference type="RefSeq" id="WP_184341206.1">
    <property type="nucleotide sequence ID" value="NZ_JACHIG010000007.1"/>
</dbReference>
<comment type="caution">
    <text evidence="2">The sequence shown here is derived from an EMBL/GenBank/DDBJ whole genome shotgun (WGS) entry which is preliminary data.</text>
</comment>
<feature type="signal peptide" evidence="1">
    <location>
        <begin position="1"/>
        <end position="19"/>
    </location>
</feature>
<protein>
    <submittedName>
        <fullName evidence="2">Uncharacterized protein</fullName>
    </submittedName>
</protein>
<dbReference type="SUPFAM" id="SSF82171">
    <property type="entry name" value="DPP6 N-terminal domain-like"/>
    <property type="match status" value="1"/>
</dbReference>
<keyword evidence="1" id="KW-0732">Signal</keyword>
<dbReference type="EMBL" id="JACHIG010000007">
    <property type="protein sequence ID" value="MBB5033925.1"/>
    <property type="molecule type" value="Genomic_DNA"/>
</dbReference>
<name>A0A7W7YD32_9BACT</name>
<dbReference type="AlphaFoldDB" id="A0A7W7YD32"/>
<gene>
    <name evidence="2" type="ORF">HNQ65_003515</name>
</gene>
<reference evidence="2 3" key="1">
    <citation type="submission" date="2020-08" db="EMBL/GenBank/DDBJ databases">
        <title>Genomic Encyclopedia of Type Strains, Phase IV (KMG-IV): sequencing the most valuable type-strain genomes for metagenomic binning, comparative biology and taxonomic classification.</title>
        <authorList>
            <person name="Goeker M."/>
        </authorList>
    </citation>
    <scope>NUCLEOTIDE SEQUENCE [LARGE SCALE GENOMIC DNA]</scope>
    <source>
        <strain evidence="2 3">DSM 12252</strain>
    </source>
</reference>
<evidence type="ECO:0000256" key="1">
    <source>
        <dbReference type="SAM" id="SignalP"/>
    </source>
</evidence>